<evidence type="ECO:0000313" key="7">
    <source>
        <dbReference type="Proteomes" id="UP000694941"/>
    </source>
</evidence>
<dbReference type="InterPro" id="IPR042163">
    <property type="entry name" value="PHF12"/>
</dbReference>
<dbReference type="Pfam" id="PF16737">
    <property type="entry name" value="PHF12_MRG_bd"/>
    <property type="match status" value="1"/>
</dbReference>
<feature type="domain" description="PHD-type" evidence="6">
    <location>
        <begin position="57"/>
        <end position="106"/>
    </location>
</feature>
<dbReference type="Pfam" id="PF00628">
    <property type="entry name" value="PHD"/>
    <property type="match status" value="2"/>
</dbReference>
<dbReference type="InterPro" id="IPR001965">
    <property type="entry name" value="Znf_PHD"/>
</dbReference>
<evidence type="ECO:0000256" key="4">
    <source>
        <dbReference type="PROSITE-ProRule" id="PRU00146"/>
    </source>
</evidence>
<feature type="region of interest" description="Disordered" evidence="5">
    <location>
        <begin position="127"/>
        <end position="186"/>
    </location>
</feature>
<keyword evidence="1" id="KW-0479">Metal-binding</keyword>
<dbReference type="CDD" id="cd15534">
    <property type="entry name" value="PHD2_PHF12_Rco1"/>
    <property type="match status" value="1"/>
</dbReference>
<feature type="compositionally biased region" description="Low complexity" evidence="5">
    <location>
        <begin position="448"/>
        <end position="466"/>
    </location>
</feature>
<evidence type="ECO:0000256" key="2">
    <source>
        <dbReference type="ARBA" id="ARBA00022771"/>
    </source>
</evidence>
<dbReference type="SMART" id="SM00249">
    <property type="entry name" value="PHD"/>
    <property type="match status" value="2"/>
</dbReference>
<dbReference type="GeneID" id="106472560"/>
<dbReference type="InterPro" id="IPR038098">
    <property type="entry name" value="PHF12_MRG-bd_sf"/>
</dbReference>
<evidence type="ECO:0000256" key="5">
    <source>
        <dbReference type="SAM" id="MobiDB-lite"/>
    </source>
</evidence>
<accession>A0ABM1TLS4</accession>
<gene>
    <name evidence="8" type="primary">LOC106472560</name>
</gene>
<evidence type="ECO:0000256" key="3">
    <source>
        <dbReference type="ARBA" id="ARBA00022833"/>
    </source>
</evidence>
<dbReference type="Gene3D" id="6.10.20.60">
    <property type="entry name" value="PHD finger protein 12"/>
    <property type="match status" value="1"/>
</dbReference>
<feature type="region of interest" description="Disordered" evidence="5">
    <location>
        <begin position="439"/>
        <end position="466"/>
    </location>
</feature>
<dbReference type="CDD" id="cd15533">
    <property type="entry name" value="PHD1_PHF12"/>
    <property type="match status" value="1"/>
</dbReference>
<dbReference type="InterPro" id="IPR019787">
    <property type="entry name" value="Znf_PHD-finger"/>
</dbReference>
<dbReference type="PANTHER" id="PTHR46309:SF1">
    <property type="entry name" value="PHD FINGER PROTEIN 12"/>
    <property type="match status" value="1"/>
</dbReference>
<feature type="compositionally biased region" description="Polar residues" evidence="5">
    <location>
        <begin position="684"/>
        <end position="694"/>
    </location>
</feature>
<keyword evidence="7" id="KW-1185">Reference proteome</keyword>
<feature type="compositionally biased region" description="Polar residues" evidence="5">
    <location>
        <begin position="132"/>
        <end position="155"/>
    </location>
</feature>
<dbReference type="InterPro" id="IPR013083">
    <property type="entry name" value="Znf_RING/FYVE/PHD"/>
</dbReference>
<protein>
    <submittedName>
        <fullName evidence="8">PHD finger protein 12-like</fullName>
    </submittedName>
</protein>
<dbReference type="Gene3D" id="3.30.40.10">
    <property type="entry name" value="Zinc/RING finger domain, C3HC4 (zinc finger)"/>
    <property type="match status" value="2"/>
</dbReference>
<dbReference type="PANTHER" id="PTHR46309">
    <property type="entry name" value="PHD FINGER PROTEIN 12"/>
    <property type="match status" value="1"/>
</dbReference>
<sequence>MLILAEIMATAKYDLDTSGSLMPQIQALIAPPPNEGESKKKKEYEPRYCRSGRAVNHDCCDSCEEGGDLICCDRCPASFHLQCHNPPLEEKDLPRGEWLCHRCKVLLTETDDDAASTCSIQSLHSLGKGSQKDGSVQKTGQNAQANGTCQNSQVPENGHQKSKESSGKSKSKRKSPCPNIESMDIELTPERTIDEKSTHPLHLLVRAASVLNPKQFELPNELMCTTQLPGSSKRLRVQEGGRAVSKKLAHELDNGIVPLPAKLCFQCRKSCRRAPLIQCDYCPLLFHLDCLNPPLTTAPSGRWMCPNHAEHILDEKLLTSVSLIERVKLWDKCDGQMSQDTVKLNFFKKVHRKNRPFRYKVRLPPRNTVRVPDAIKMQYRSPPSLLPKVTEPLPLSSAYNSFINTAKHEEQDEWLTSVVTLQSSIANHLSKKQTSFISEPSSYSGAKSLSSVTSNASSSSNAMSSLHPVTNCNSSTLSDKNSSDNKTFTNGSFSSCQSSPGISSLSPVSPSAVRSTNRSVDNNIIANGEHDQSENTKLKASSEETELQNENINSVASCGQAMQDSNSQETLVLEKSTSSNTFSVSYITNVTTSIPVVTQEFPVTAGLAHSSQGGSNTSQKHGTAVETSEYRVTTSVPVVTQESPVPAGNNVGQKHGTAVETSEYRVTTSVPVVTQESPVPAGLTHSSQGGNSVGQKHCTAVGNKTKGLFQSTVVSTLDGTPHTPGKVIPLGSSVPSFSSLNTTLQTCVDENKEVDFLDGKLIRMLAWQRLQQLVPQASITKKPNSTIESADVRARAVMCPVYRGPTVPMPYRTLTLGTGKWFLPDYTVFV</sequence>
<keyword evidence="2 4" id="KW-0863">Zinc-finger</keyword>
<dbReference type="RefSeq" id="XP_022256830.1">
    <property type="nucleotide sequence ID" value="XM_022401122.1"/>
</dbReference>
<dbReference type="PROSITE" id="PS01359">
    <property type="entry name" value="ZF_PHD_1"/>
    <property type="match status" value="1"/>
</dbReference>
<dbReference type="Proteomes" id="UP000694941">
    <property type="component" value="Unplaced"/>
</dbReference>
<reference evidence="8" key="1">
    <citation type="submission" date="2025-08" db="UniProtKB">
        <authorList>
            <consortium name="RefSeq"/>
        </authorList>
    </citation>
    <scope>IDENTIFICATION</scope>
    <source>
        <tissue evidence="8">Muscle</tissue>
    </source>
</reference>
<evidence type="ECO:0000313" key="8">
    <source>
        <dbReference type="RefSeq" id="XP_022256830.1"/>
    </source>
</evidence>
<organism evidence="7 8">
    <name type="scientific">Limulus polyphemus</name>
    <name type="common">Atlantic horseshoe crab</name>
    <dbReference type="NCBI Taxonomy" id="6850"/>
    <lineage>
        <taxon>Eukaryota</taxon>
        <taxon>Metazoa</taxon>
        <taxon>Ecdysozoa</taxon>
        <taxon>Arthropoda</taxon>
        <taxon>Chelicerata</taxon>
        <taxon>Merostomata</taxon>
        <taxon>Xiphosura</taxon>
        <taxon>Limulidae</taxon>
        <taxon>Limulus</taxon>
    </lineage>
</organism>
<feature type="region of interest" description="Disordered" evidence="5">
    <location>
        <begin position="491"/>
        <end position="516"/>
    </location>
</feature>
<feature type="domain" description="PHD-type" evidence="6">
    <location>
        <begin position="261"/>
        <end position="311"/>
    </location>
</feature>
<dbReference type="InterPro" id="IPR031966">
    <property type="entry name" value="PHF12_MRG-bd"/>
</dbReference>
<evidence type="ECO:0000256" key="1">
    <source>
        <dbReference type="ARBA" id="ARBA00022723"/>
    </source>
</evidence>
<proteinExistence type="predicted"/>
<keyword evidence="3" id="KW-0862">Zinc</keyword>
<feature type="compositionally biased region" description="Basic and acidic residues" evidence="5">
    <location>
        <begin position="158"/>
        <end position="167"/>
    </location>
</feature>
<evidence type="ECO:0000259" key="6">
    <source>
        <dbReference type="PROSITE" id="PS50016"/>
    </source>
</evidence>
<feature type="compositionally biased region" description="Low complexity" evidence="5">
    <location>
        <begin position="492"/>
        <end position="515"/>
    </location>
</feature>
<dbReference type="PROSITE" id="PS50016">
    <property type="entry name" value="ZF_PHD_2"/>
    <property type="match status" value="2"/>
</dbReference>
<dbReference type="InterPro" id="IPR019786">
    <property type="entry name" value="Zinc_finger_PHD-type_CS"/>
</dbReference>
<feature type="region of interest" description="Disordered" evidence="5">
    <location>
        <begin position="677"/>
        <end position="696"/>
    </location>
</feature>
<dbReference type="SUPFAM" id="SSF57903">
    <property type="entry name" value="FYVE/PHD zinc finger"/>
    <property type="match status" value="2"/>
</dbReference>
<name>A0ABM1TLS4_LIMPO</name>
<dbReference type="InterPro" id="IPR011011">
    <property type="entry name" value="Znf_FYVE_PHD"/>
</dbReference>